<evidence type="ECO:0000256" key="1">
    <source>
        <dbReference type="ARBA" id="ARBA00009437"/>
    </source>
</evidence>
<accession>A0A0U3AHS9</accession>
<protein>
    <submittedName>
        <fullName evidence="6">LysR family transcriptional regulator</fullName>
    </submittedName>
</protein>
<keyword evidence="7" id="KW-1185">Reference proteome</keyword>
<dbReference type="Gene3D" id="1.10.10.10">
    <property type="entry name" value="Winged helix-like DNA-binding domain superfamily/Winged helix DNA-binding domain"/>
    <property type="match status" value="1"/>
</dbReference>
<dbReference type="AlphaFoldDB" id="A0A0U3AHS9"/>
<evidence type="ECO:0000313" key="6">
    <source>
        <dbReference type="EMBL" id="ALS98241.1"/>
    </source>
</evidence>
<evidence type="ECO:0000259" key="5">
    <source>
        <dbReference type="PROSITE" id="PS50931"/>
    </source>
</evidence>
<dbReference type="InterPro" id="IPR036388">
    <property type="entry name" value="WH-like_DNA-bd_sf"/>
</dbReference>
<dbReference type="GO" id="GO:0006351">
    <property type="term" value="P:DNA-templated transcription"/>
    <property type="evidence" value="ECO:0007669"/>
    <property type="project" value="TreeGrafter"/>
</dbReference>
<reference evidence="6 7" key="1">
    <citation type="submission" date="2015-12" db="EMBL/GenBank/DDBJ databases">
        <title>Complete genome of Lacimicrobium alkaliphilum KCTC 32984.</title>
        <authorList>
            <person name="Kim S.-G."/>
            <person name="Lee Y.-J."/>
        </authorList>
    </citation>
    <scope>NUCLEOTIDE SEQUENCE [LARGE SCALE GENOMIC DNA]</scope>
    <source>
        <strain evidence="6 7">YelD216</strain>
    </source>
</reference>
<dbReference type="SUPFAM" id="SSF46785">
    <property type="entry name" value="Winged helix' DNA-binding domain"/>
    <property type="match status" value="1"/>
</dbReference>
<evidence type="ECO:0000256" key="2">
    <source>
        <dbReference type="ARBA" id="ARBA00023015"/>
    </source>
</evidence>
<feature type="domain" description="HTH lysR-type" evidence="5">
    <location>
        <begin position="1"/>
        <end position="59"/>
    </location>
</feature>
<evidence type="ECO:0000313" key="7">
    <source>
        <dbReference type="Proteomes" id="UP000068447"/>
    </source>
</evidence>
<keyword evidence="4" id="KW-0804">Transcription</keyword>
<dbReference type="InterPro" id="IPR000847">
    <property type="entry name" value="LysR_HTH_N"/>
</dbReference>
<evidence type="ECO:0000256" key="3">
    <source>
        <dbReference type="ARBA" id="ARBA00023125"/>
    </source>
</evidence>
<dbReference type="InterPro" id="IPR058163">
    <property type="entry name" value="LysR-type_TF_proteobact-type"/>
</dbReference>
<dbReference type="STRING" id="1526571.AT746_08260"/>
<dbReference type="RefSeq" id="WP_062478963.1">
    <property type="nucleotide sequence ID" value="NZ_CP013650.1"/>
</dbReference>
<dbReference type="GO" id="GO:0043565">
    <property type="term" value="F:sequence-specific DNA binding"/>
    <property type="evidence" value="ECO:0007669"/>
    <property type="project" value="TreeGrafter"/>
</dbReference>
<proteinExistence type="inferred from homology"/>
<dbReference type="Pfam" id="PF00126">
    <property type="entry name" value="HTH_1"/>
    <property type="match status" value="1"/>
</dbReference>
<gene>
    <name evidence="6" type="ORF">AT746_08260</name>
</gene>
<dbReference type="PANTHER" id="PTHR30537:SF5">
    <property type="entry name" value="HTH-TYPE TRANSCRIPTIONAL ACTIVATOR TTDR-RELATED"/>
    <property type="match status" value="1"/>
</dbReference>
<dbReference type="EMBL" id="CP013650">
    <property type="protein sequence ID" value="ALS98241.1"/>
    <property type="molecule type" value="Genomic_DNA"/>
</dbReference>
<dbReference type="PANTHER" id="PTHR30537">
    <property type="entry name" value="HTH-TYPE TRANSCRIPTIONAL REGULATOR"/>
    <property type="match status" value="1"/>
</dbReference>
<name>A0A0U3AHS9_9ALTE</name>
<comment type="similarity">
    <text evidence="1">Belongs to the LysR transcriptional regulatory family.</text>
</comment>
<dbReference type="InterPro" id="IPR036390">
    <property type="entry name" value="WH_DNA-bd_sf"/>
</dbReference>
<evidence type="ECO:0000256" key="4">
    <source>
        <dbReference type="ARBA" id="ARBA00023163"/>
    </source>
</evidence>
<dbReference type="KEGG" id="lal:AT746_08260"/>
<dbReference type="Gene3D" id="3.40.190.290">
    <property type="match status" value="1"/>
</dbReference>
<dbReference type="Pfam" id="PF03466">
    <property type="entry name" value="LysR_substrate"/>
    <property type="match status" value="1"/>
</dbReference>
<dbReference type="SUPFAM" id="SSF53850">
    <property type="entry name" value="Periplasmic binding protein-like II"/>
    <property type="match status" value="1"/>
</dbReference>
<organism evidence="6 7">
    <name type="scientific">Lacimicrobium alkaliphilum</name>
    <dbReference type="NCBI Taxonomy" id="1526571"/>
    <lineage>
        <taxon>Bacteria</taxon>
        <taxon>Pseudomonadati</taxon>
        <taxon>Pseudomonadota</taxon>
        <taxon>Gammaproteobacteria</taxon>
        <taxon>Alteromonadales</taxon>
        <taxon>Alteromonadaceae</taxon>
        <taxon>Lacimicrobium</taxon>
    </lineage>
</organism>
<sequence length="297" mass="33637">MDKFKAMKCFVRVVELGSFSKVAEQSGASKSMISKQISSLEAELGARLLQRTTRRLQLTQLGAEYLQRCREILRQLDDTEAHIQEQQQVPKGRLRINAAMALGLTALAPAFTEFMRQYPDIELDIQLSDEAQDLLEHNFDLGLRVASQPFDSGYVGKAITQFSYSICASPTYLQQNGPINHPDDLLNHQCFEYSYFRSKNLWPVGVEGVVIGGRLKANSSVFLLDMVKQGMGVGFIPRFISHPALQSGEVVEVLASEQKPRMTLYALYPVRHFAPPRLSRFIEFLQNWFARHPYLCS</sequence>
<dbReference type="PROSITE" id="PS50931">
    <property type="entry name" value="HTH_LYSR"/>
    <property type="match status" value="1"/>
</dbReference>
<dbReference type="Proteomes" id="UP000068447">
    <property type="component" value="Chromosome"/>
</dbReference>
<dbReference type="GO" id="GO:0003700">
    <property type="term" value="F:DNA-binding transcription factor activity"/>
    <property type="evidence" value="ECO:0007669"/>
    <property type="project" value="InterPro"/>
</dbReference>
<keyword evidence="2" id="KW-0805">Transcription regulation</keyword>
<dbReference type="OrthoDB" id="9786526at2"/>
<dbReference type="CDD" id="cd08422">
    <property type="entry name" value="PBP2_CrgA_like"/>
    <property type="match status" value="1"/>
</dbReference>
<keyword evidence="3" id="KW-0238">DNA-binding</keyword>
<dbReference type="FunFam" id="1.10.10.10:FF:000001">
    <property type="entry name" value="LysR family transcriptional regulator"/>
    <property type="match status" value="1"/>
</dbReference>
<dbReference type="InterPro" id="IPR005119">
    <property type="entry name" value="LysR_subst-bd"/>
</dbReference>